<name>A0ABV0RSZ6_9TELE</name>
<gene>
    <name evidence="1" type="ORF">XENOCAPTIV_028601</name>
</gene>
<evidence type="ECO:0000313" key="2">
    <source>
        <dbReference type="Proteomes" id="UP001434883"/>
    </source>
</evidence>
<evidence type="ECO:0000313" key="1">
    <source>
        <dbReference type="EMBL" id="MEQ2211139.1"/>
    </source>
</evidence>
<organism evidence="1 2">
    <name type="scientific">Xenoophorus captivus</name>
    <dbReference type="NCBI Taxonomy" id="1517983"/>
    <lineage>
        <taxon>Eukaryota</taxon>
        <taxon>Metazoa</taxon>
        <taxon>Chordata</taxon>
        <taxon>Craniata</taxon>
        <taxon>Vertebrata</taxon>
        <taxon>Euteleostomi</taxon>
        <taxon>Actinopterygii</taxon>
        <taxon>Neopterygii</taxon>
        <taxon>Teleostei</taxon>
        <taxon>Neoteleostei</taxon>
        <taxon>Acanthomorphata</taxon>
        <taxon>Ovalentaria</taxon>
        <taxon>Atherinomorphae</taxon>
        <taxon>Cyprinodontiformes</taxon>
        <taxon>Goodeidae</taxon>
        <taxon>Xenoophorus</taxon>
    </lineage>
</organism>
<keyword evidence="2" id="KW-1185">Reference proteome</keyword>
<reference evidence="1 2" key="1">
    <citation type="submission" date="2021-06" db="EMBL/GenBank/DDBJ databases">
        <authorList>
            <person name="Palmer J.M."/>
        </authorList>
    </citation>
    <scope>NUCLEOTIDE SEQUENCE [LARGE SCALE GENOMIC DNA]</scope>
    <source>
        <strain evidence="1 2">XC_2019</strain>
        <tissue evidence="1">Muscle</tissue>
    </source>
</reference>
<accession>A0ABV0RSZ6</accession>
<protein>
    <submittedName>
        <fullName evidence="1">Uncharacterized protein</fullName>
    </submittedName>
</protein>
<proteinExistence type="predicted"/>
<dbReference type="EMBL" id="JAHRIN010058304">
    <property type="protein sequence ID" value="MEQ2211139.1"/>
    <property type="molecule type" value="Genomic_DNA"/>
</dbReference>
<sequence length="114" mass="12356">MVFLSGPPTAALINMEALFLLDLILTHIRVSKLKVALLLTNKLIPSPTKADRAVSVHQSLSLSSGISSGPTPLDLQLLSPRTSCRSTSMHRESQTDDAAFLRSISDPNQLKHLI</sequence>
<dbReference type="Proteomes" id="UP001434883">
    <property type="component" value="Unassembled WGS sequence"/>
</dbReference>
<comment type="caution">
    <text evidence="1">The sequence shown here is derived from an EMBL/GenBank/DDBJ whole genome shotgun (WGS) entry which is preliminary data.</text>
</comment>